<organism evidence="1 2">
    <name type="scientific">Artomyces pyxidatus</name>
    <dbReference type="NCBI Taxonomy" id="48021"/>
    <lineage>
        <taxon>Eukaryota</taxon>
        <taxon>Fungi</taxon>
        <taxon>Dikarya</taxon>
        <taxon>Basidiomycota</taxon>
        <taxon>Agaricomycotina</taxon>
        <taxon>Agaricomycetes</taxon>
        <taxon>Russulales</taxon>
        <taxon>Auriscalpiaceae</taxon>
        <taxon>Artomyces</taxon>
    </lineage>
</organism>
<protein>
    <submittedName>
        <fullName evidence="1">Uncharacterized protein</fullName>
    </submittedName>
</protein>
<dbReference type="Proteomes" id="UP000814140">
    <property type="component" value="Unassembled WGS sequence"/>
</dbReference>
<reference evidence="1" key="2">
    <citation type="journal article" date="2022" name="New Phytol.">
        <title>Evolutionary transition to the ectomycorrhizal habit in the genomes of a hyperdiverse lineage of mushroom-forming fungi.</title>
        <authorList>
            <person name="Looney B."/>
            <person name="Miyauchi S."/>
            <person name="Morin E."/>
            <person name="Drula E."/>
            <person name="Courty P.E."/>
            <person name="Kohler A."/>
            <person name="Kuo A."/>
            <person name="LaButti K."/>
            <person name="Pangilinan J."/>
            <person name="Lipzen A."/>
            <person name="Riley R."/>
            <person name="Andreopoulos W."/>
            <person name="He G."/>
            <person name="Johnson J."/>
            <person name="Nolan M."/>
            <person name="Tritt A."/>
            <person name="Barry K.W."/>
            <person name="Grigoriev I.V."/>
            <person name="Nagy L.G."/>
            <person name="Hibbett D."/>
            <person name="Henrissat B."/>
            <person name="Matheny P.B."/>
            <person name="Labbe J."/>
            <person name="Martin F.M."/>
        </authorList>
    </citation>
    <scope>NUCLEOTIDE SEQUENCE</scope>
    <source>
        <strain evidence="1">HHB10654</strain>
    </source>
</reference>
<dbReference type="EMBL" id="MU277262">
    <property type="protein sequence ID" value="KAI0056545.1"/>
    <property type="molecule type" value="Genomic_DNA"/>
</dbReference>
<keyword evidence="2" id="KW-1185">Reference proteome</keyword>
<evidence type="ECO:0000313" key="2">
    <source>
        <dbReference type="Proteomes" id="UP000814140"/>
    </source>
</evidence>
<sequence>MYKSGKPKRHNSSASSSRPPLSSPTPSHERVIYMPRHAAGCLSPHSRSSSEKEKRKSMGTKSPISPTDPYLVVNPSFDRSVLLRDGAVQPTARPPPAHQAHDLQPPSRDATLTLGSGQGLGFMLPSADDTPRKTDWQASLGRRNEDRPRSRWELTEHRSDSAAPSVEDPSPVTPPPPTYTRYPVGQGKGRANPYDGA</sequence>
<gene>
    <name evidence="1" type="ORF">BV25DRAFT_1832072</name>
</gene>
<reference evidence="1" key="1">
    <citation type="submission" date="2021-03" db="EMBL/GenBank/DDBJ databases">
        <authorList>
            <consortium name="DOE Joint Genome Institute"/>
            <person name="Ahrendt S."/>
            <person name="Looney B.P."/>
            <person name="Miyauchi S."/>
            <person name="Morin E."/>
            <person name="Drula E."/>
            <person name="Courty P.E."/>
            <person name="Chicoki N."/>
            <person name="Fauchery L."/>
            <person name="Kohler A."/>
            <person name="Kuo A."/>
            <person name="Labutti K."/>
            <person name="Pangilinan J."/>
            <person name="Lipzen A."/>
            <person name="Riley R."/>
            <person name="Andreopoulos W."/>
            <person name="He G."/>
            <person name="Johnson J."/>
            <person name="Barry K.W."/>
            <person name="Grigoriev I.V."/>
            <person name="Nagy L."/>
            <person name="Hibbett D."/>
            <person name="Henrissat B."/>
            <person name="Matheny P.B."/>
            <person name="Labbe J."/>
            <person name="Martin F."/>
        </authorList>
    </citation>
    <scope>NUCLEOTIDE SEQUENCE</scope>
    <source>
        <strain evidence="1">HHB10654</strain>
    </source>
</reference>
<comment type="caution">
    <text evidence="1">The sequence shown here is derived from an EMBL/GenBank/DDBJ whole genome shotgun (WGS) entry which is preliminary data.</text>
</comment>
<accession>A0ACB8SKC4</accession>
<name>A0ACB8SKC4_9AGAM</name>
<evidence type="ECO:0000313" key="1">
    <source>
        <dbReference type="EMBL" id="KAI0056545.1"/>
    </source>
</evidence>
<proteinExistence type="predicted"/>